<name>A0A381YLM7_9ZZZZ</name>
<dbReference type="AlphaFoldDB" id="A0A381YLM7"/>
<reference evidence="1" key="1">
    <citation type="submission" date="2018-05" db="EMBL/GenBank/DDBJ databases">
        <authorList>
            <person name="Lanie J.A."/>
            <person name="Ng W.-L."/>
            <person name="Kazmierczak K.M."/>
            <person name="Andrzejewski T.M."/>
            <person name="Davidsen T.M."/>
            <person name="Wayne K.J."/>
            <person name="Tettelin H."/>
            <person name="Glass J.I."/>
            <person name="Rusch D."/>
            <person name="Podicherti R."/>
            <person name="Tsui H.-C.T."/>
            <person name="Winkler M.E."/>
        </authorList>
    </citation>
    <scope>NUCLEOTIDE SEQUENCE</scope>
</reference>
<accession>A0A381YLM7</accession>
<evidence type="ECO:0000313" key="1">
    <source>
        <dbReference type="EMBL" id="SVA77393.1"/>
    </source>
</evidence>
<feature type="non-terminal residue" evidence="1">
    <location>
        <position position="357"/>
    </location>
</feature>
<gene>
    <name evidence="1" type="ORF">METZ01_LOCUS130247</name>
</gene>
<dbReference type="EMBL" id="UINC01018425">
    <property type="protein sequence ID" value="SVA77393.1"/>
    <property type="molecule type" value="Genomic_DNA"/>
</dbReference>
<proteinExistence type="predicted"/>
<sequence length="357" mass="40555">MRYHCARKGLVNSKNGGGSLSKRIRFVSILLCMTVVFPVSGQRDISIQNLPNDWHPDSPYLYNPNKQHTFSLVMPYDSTMYKPRNLIRLPFVIVRNIDIAKDWSTITFTGHYIGKSLNIPFVAPVDWYVDRQIQINRELAMLKAMHDTLRFRASQSQILQDNRGRGIEVIGVDVAKLGRVSLTARGNVTVKGNLVFQDQELIRSKLSETQNTHLEFDQTQRISVEGKIGERVSVNVDHDSERDFNWENNIRINYNGEEDDIIQTVDAGNVSLSLPGSQSLMGSASHQGLFGIKTMSKLGPMNITAIASVVNTEKKSQEYKGKSEAQTFQIKDYNYITNKYFYIHEWFRDGVVTSVQG</sequence>
<protein>
    <submittedName>
        <fullName evidence="1">Uncharacterized protein</fullName>
    </submittedName>
</protein>
<organism evidence="1">
    <name type="scientific">marine metagenome</name>
    <dbReference type="NCBI Taxonomy" id="408172"/>
    <lineage>
        <taxon>unclassified sequences</taxon>
        <taxon>metagenomes</taxon>
        <taxon>ecological metagenomes</taxon>
    </lineage>
</organism>